<evidence type="ECO:0000256" key="1">
    <source>
        <dbReference type="ARBA" id="ARBA00001933"/>
    </source>
</evidence>
<dbReference type="InterPro" id="IPR015422">
    <property type="entry name" value="PyrdxlP-dep_Trfase_small"/>
</dbReference>
<dbReference type="CDD" id="cd00609">
    <property type="entry name" value="AAT_like"/>
    <property type="match status" value="1"/>
</dbReference>
<keyword evidence="4 8" id="KW-0032">Aminotransferase</keyword>
<dbReference type="RefSeq" id="WP_343892183.1">
    <property type="nucleotide sequence ID" value="NZ_BAAAEH010000053.1"/>
</dbReference>
<comment type="similarity">
    <text evidence="2">Belongs to the class-I pyridoxal-phosphate-dependent aminotransferase family.</text>
</comment>
<reference evidence="8 9" key="1">
    <citation type="submission" date="2024-05" db="EMBL/GenBank/DDBJ databases">
        <authorList>
            <person name="Liu Q."/>
            <person name="Xin Y.-H."/>
        </authorList>
    </citation>
    <scope>NUCLEOTIDE SEQUENCE [LARGE SCALE GENOMIC DNA]</scope>
    <source>
        <strain evidence="8 9">CGMCC 1.10181</strain>
    </source>
</reference>
<dbReference type="PANTHER" id="PTHR11879:SF22">
    <property type="entry name" value="ASPARTATE AMINOTRANSFERASE, MITOCHONDRIAL"/>
    <property type="match status" value="1"/>
</dbReference>
<dbReference type="NCBIfam" id="NF006719">
    <property type="entry name" value="PRK09257.1"/>
    <property type="match status" value="1"/>
</dbReference>
<dbReference type="InterPro" id="IPR004839">
    <property type="entry name" value="Aminotransferase_I/II_large"/>
</dbReference>
<evidence type="ECO:0000256" key="3">
    <source>
        <dbReference type="ARBA" id="ARBA00011738"/>
    </source>
</evidence>
<dbReference type="SUPFAM" id="SSF53383">
    <property type="entry name" value="PLP-dependent transferases"/>
    <property type="match status" value="1"/>
</dbReference>
<dbReference type="InterPro" id="IPR000796">
    <property type="entry name" value="Asp_trans"/>
</dbReference>
<name>A0ABU9YBT2_9SPHN</name>
<keyword evidence="5 8" id="KW-0808">Transferase</keyword>
<comment type="caution">
    <text evidence="8">The sequence shown here is derived from an EMBL/GenBank/DDBJ whole genome shotgun (WGS) entry which is preliminary data.</text>
</comment>
<dbReference type="EMBL" id="JBDIME010000042">
    <property type="protein sequence ID" value="MEN2793273.1"/>
    <property type="molecule type" value="Genomic_DNA"/>
</dbReference>
<evidence type="ECO:0000313" key="9">
    <source>
        <dbReference type="Proteomes" id="UP001419910"/>
    </source>
</evidence>
<dbReference type="PRINTS" id="PR00799">
    <property type="entry name" value="TRANSAMINASE"/>
</dbReference>
<feature type="domain" description="Aminotransferase class I/classII large" evidence="7">
    <location>
        <begin position="40"/>
        <end position="396"/>
    </location>
</feature>
<evidence type="ECO:0000256" key="4">
    <source>
        <dbReference type="ARBA" id="ARBA00022576"/>
    </source>
</evidence>
<keyword evidence="9" id="KW-1185">Reference proteome</keyword>
<comment type="cofactor">
    <cofactor evidence="1">
        <name>pyridoxal 5'-phosphate</name>
        <dbReference type="ChEBI" id="CHEBI:597326"/>
    </cofactor>
</comment>
<sequence>MQEEQVIERGGREIFGALAAQPADALLALIEAFRSDVRVNKIDVGVGVYRDSEGRTPVLRAVKEAERRLVERQASKGYLGPEGDIGYFDALKPIIFGPVDLGDRLCGLQTPGGTGALRLAAELIARARPGARILVGNPTWPNHPPILKSAGLTVVGYDHFDVATQRLTFSRMLDALSEAVPGDVALLHGCCHNPTGADFDAGQWTAIATLLRDRGVLPLIDLAYQGLGDGLEEDATGTRLVLDIVGEGLVAYSCDKNFGLYRERVGALYALSVSAEQARIVQSNLLSLTRANWSMPPDHGAAIVRVILEDAGLSFDWLAELAEMRGRIQQIRDLLAAADPMLAPLARQHGMFSTLPLSAAQVARLREERGLYMPSSGRINLAGLTPDTVAPFVDALASLR</sequence>
<evidence type="ECO:0000313" key="8">
    <source>
        <dbReference type="EMBL" id="MEN2793273.1"/>
    </source>
</evidence>
<evidence type="ECO:0000256" key="2">
    <source>
        <dbReference type="ARBA" id="ARBA00007441"/>
    </source>
</evidence>
<evidence type="ECO:0000259" key="7">
    <source>
        <dbReference type="Pfam" id="PF00155"/>
    </source>
</evidence>
<dbReference type="Gene3D" id="3.40.640.10">
    <property type="entry name" value="Type I PLP-dependent aspartate aminotransferase-like (Major domain)"/>
    <property type="match status" value="1"/>
</dbReference>
<dbReference type="Proteomes" id="UP001419910">
    <property type="component" value="Unassembled WGS sequence"/>
</dbReference>
<dbReference type="Gene3D" id="3.90.1150.10">
    <property type="entry name" value="Aspartate Aminotransferase, domain 1"/>
    <property type="match status" value="1"/>
</dbReference>
<dbReference type="EC" id="2.6.1.-" evidence="8"/>
<evidence type="ECO:0000256" key="5">
    <source>
        <dbReference type="ARBA" id="ARBA00022679"/>
    </source>
</evidence>
<keyword evidence="6" id="KW-0663">Pyridoxal phosphate</keyword>
<dbReference type="InterPro" id="IPR015421">
    <property type="entry name" value="PyrdxlP-dep_Trfase_major"/>
</dbReference>
<organism evidence="8 9">
    <name type="scientific">Sphingomonas oligophenolica</name>
    <dbReference type="NCBI Taxonomy" id="301154"/>
    <lineage>
        <taxon>Bacteria</taxon>
        <taxon>Pseudomonadati</taxon>
        <taxon>Pseudomonadota</taxon>
        <taxon>Alphaproteobacteria</taxon>
        <taxon>Sphingomonadales</taxon>
        <taxon>Sphingomonadaceae</taxon>
        <taxon>Sphingomonas</taxon>
    </lineage>
</organism>
<accession>A0ABU9YBT2</accession>
<evidence type="ECO:0000256" key="6">
    <source>
        <dbReference type="ARBA" id="ARBA00022898"/>
    </source>
</evidence>
<comment type="subunit">
    <text evidence="3">Homodimer.</text>
</comment>
<protein>
    <submittedName>
        <fullName evidence="8">Amino acid aminotransferase</fullName>
        <ecNumber evidence="8">2.6.1.-</ecNumber>
    </submittedName>
</protein>
<gene>
    <name evidence="8" type="ORF">ABC974_26855</name>
</gene>
<dbReference type="GO" id="GO:0008483">
    <property type="term" value="F:transaminase activity"/>
    <property type="evidence" value="ECO:0007669"/>
    <property type="project" value="UniProtKB-KW"/>
</dbReference>
<proteinExistence type="inferred from homology"/>
<dbReference type="Pfam" id="PF00155">
    <property type="entry name" value="Aminotran_1_2"/>
    <property type="match status" value="1"/>
</dbReference>
<dbReference type="PANTHER" id="PTHR11879">
    <property type="entry name" value="ASPARTATE AMINOTRANSFERASE"/>
    <property type="match status" value="1"/>
</dbReference>
<dbReference type="InterPro" id="IPR015424">
    <property type="entry name" value="PyrdxlP-dep_Trfase"/>
</dbReference>